<name>A0A378IZU4_9GAMM</name>
<dbReference type="EMBL" id="UGNY01000001">
    <property type="protein sequence ID" value="STX37554.1"/>
    <property type="molecule type" value="Genomic_DNA"/>
</dbReference>
<proteinExistence type="predicted"/>
<gene>
    <name evidence="1" type="ORF">NCTC11978_00722</name>
</gene>
<organism evidence="1 2">
    <name type="scientific">Legionella feeleii</name>
    <dbReference type="NCBI Taxonomy" id="453"/>
    <lineage>
        <taxon>Bacteria</taxon>
        <taxon>Pseudomonadati</taxon>
        <taxon>Pseudomonadota</taxon>
        <taxon>Gammaproteobacteria</taxon>
        <taxon>Legionellales</taxon>
        <taxon>Legionellaceae</taxon>
        <taxon>Legionella</taxon>
    </lineage>
</organism>
<dbReference type="AlphaFoldDB" id="A0A378IZU4"/>
<evidence type="ECO:0000313" key="2">
    <source>
        <dbReference type="Proteomes" id="UP000254033"/>
    </source>
</evidence>
<reference evidence="1 2" key="1">
    <citation type="submission" date="2018-06" db="EMBL/GenBank/DDBJ databases">
        <authorList>
            <consortium name="Pathogen Informatics"/>
            <person name="Doyle S."/>
        </authorList>
    </citation>
    <scope>NUCLEOTIDE SEQUENCE [LARGE SCALE GENOMIC DNA]</scope>
    <source>
        <strain evidence="1 2">NCTC11978</strain>
    </source>
</reference>
<dbReference type="Proteomes" id="UP000254033">
    <property type="component" value="Unassembled WGS sequence"/>
</dbReference>
<evidence type="ECO:0000313" key="1">
    <source>
        <dbReference type="EMBL" id="STX37554.1"/>
    </source>
</evidence>
<evidence type="ECO:0008006" key="3">
    <source>
        <dbReference type="Google" id="ProtNLM"/>
    </source>
</evidence>
<accession>A0A378IZU4</accession>
<sequence length="268" mass="30166">MASTSKDTAFNEGFTPPTFTKLKDAVTSGNHQLVADFLSREGCETSDPLEDRGYEDDDGYNTTVSHSLLYDAISFPAVLKVLLQDARFNPNEKEYDAFYRCLNFGLVESLKCFIEDSRFVIPAGTLRKAAELGGYELIDYLLTVPAIVNNASFHPEIHEALQISAQGKNKEIVKRFLECYHRSAIPIPELLRQQALVQQVIVSSNQNYDLVPEEVSETLNPSDIPQHVAREIPHASDNRHSWFPSVRNVEGESESKDVPKGRNVIFRF</sequence>
<dbReference type="RefSeq" id="WP_115174613.1">
    <property type="nucleotide sequence ID" value="NZ_UGNY01000001.1"/>
</dbReference>
<protein>
    <recommendedName>
        <fullName evidence="3">Ankyrin repeat protein</fullName>
    </recommendedName>
</protein>